<dbReference type="AlphaFoldDB" id="A0A2W4SUV6"/>
<evidence type="ECO:0000313" key="3">
    <source>
        <dbReference type="Proteomes" id="UP000249396"/>
    </source>
</evidence>
<dbReference type="EMBL" id="QJPH01000310">
    <property type="protein sequence ID" value="PZN78980.1"/>
    <property type="molecule type" value="Genomic_DNA"/>
</dbReference>
<evidence type="ECO:0000313" key="2">
    <source>
        <dbReference type="EMBL" id="PZN78980.1"/>
    </source>
</evidence>
<organism evidence="2 3">
    <name type="scientific">Candidatus Methylumidiphilus alinenensis</name>
    <dbReference type="NCBI Taxonomy" id="2202197"/>
    <lineage>
        <taxon>Bacteria</taxon>
        <taxon>Pseudomonadati</taxon>
        <taxon>Pseudomonadota</taxon>
        <taxon>Gammaproteobacteria</taxon>
        <taxon>Methylococcales</taxon>
        <taxon>Candidatus Methylumidiphilus</taxon>
    </lineage>
</organism>
<dbReference type="PANTHER" id="PTHR43179">
    <property type="entry name" value="RHAMNOSYLTRANSFERASE WBBL"/>
    <property type="match status" value="1"/>
</dbReference>
<dbReference type="Pfam" id="PF13692">
    <property type="entry name" value="Glyco_trans_1_4"/>
    <property type="match status" value="1"/>
</dbReference>
<dbReference type="CDD" id="cd04186">
    <property type="entry name" value="GT_2_like_c"/>
    <property type="match status" value="1"/>
</dbReference>
<evidence type="ECO:0000259" key="1">
    <source>
        <dbReference type="Pfam" id="PF00535"/>
    </source>
</evidence>
<dbReference type="PANTHER" id="PTHR43179:SF7">
    <property type="entry name" value="RHAMNOSYLTRANSFERASE WBBL"/>
    <property type="match status" value="1"/>
</dbReference>
<dbReference type="CDD" id="cd03801">
    <property type="entry name" value="GT4_PimA-like"/>
    <property type="match status" value="1"/>
</dbReference>
<dbReference type="SUPFAM" id="SSF53448">
    <property type="entry name" value="Nucleotide-diphospho-sugar transferases"/>
    <property type="match status" value="1"/>
</dbReference>
<gene>
    <name evidence="2" type="ORF">DM484_12010</name>
</gene>
<dbReference type="Gene3D" id="3.40.50.2000">
    <property type="entry name" value="Glycogen Phosphorylase B"/>
    <property type="match status" value="1"/>
</dbReference>
<dbReference type="GO" id="GO:0016740">
    <property type="term" value="F:transferase activity"/>
    <property type="evidence" value="ECO:0007669"/>
    <property type="project" value="UniProtKB-KW"/>
</dbReference>
<dbReference type="InterPro" id="IPR001173">
    <property type="entry name" value="Glyco_trans_2-like"/>
</dbReference>
<dbReference type="InterPro" id="IPR029044">
    <property type="entry name" value="Nucleotide-diphossugar_trans"/>
</dbReference>
<name>A0A2W4SUV6_9GAMM</name>
<proteinExistence type="predicted"/>
<dbReference type="Pfam" id="PF00535">
    <property type="entry name" value="Glycos_transf_2"/>
    <property type="match status" value="1"/>
</dbReference>
<keyword evidence="2" id="KW-0808">Transferase</keyword>
<dbReference type="SUPFAM" id="SSF53756">
    <property type="entry name" value="UDP-Glycosyltransferase/glycogen phosphorylase"/>
    <property type="match status" value="1"/>
</dbReference>
<feature type="domain" description="Glycosyltransferase 2-like" evidence="1">
    <location>
        <begin position="95"/>
        <end position="262"/>
    </location>
</feature>
<reference evidence="2 3" key="1">
    <citation type="journal article" date="2018" name="Aquat. Microb. Ecol.">
        <title>Gammaproteobacterial methanotrophs dominate.</title>
        <authorList>
            <person name="Rissanen A.J."/>
            <person name="Saarenheimo J."/>
            <person name="Tiirola M."/>
            <person name="Peura S."/>
            <person name="Aalto S.L."/>
            <person name="Karvinen A."/>
            <person name="Nykanen H."/>
        </authorList>
    </citation>
    <scope>NUCLEOTIDE SEQUENCE [LARGE SCALE GENOMIC DNA]</scope>
    <source>
        <strain evidence="2">AMbin10</strain>
    </source>
</reference>
<comment type="caution">
    <text evidence="2">The sequence shown here is derived from an EMBL/GenBank/DDBJ whole genome shotgun (WGS) entry which is preliminary data.</text>
</comment>
<dbReference type="Proteomes" id="UP000249396">
    <property type="component" value="Unassembled WGS sequence"/>
</dbReference>
<dbReference type="Gene3D" id="3.90.550.10">
    <property type="entry name" value="Spore Coat Polysaccharide Biosynthesis Protein SpsA, Chain A"/>
    <property type="match status" value="1"/>
</dbReference>
<protein>
    <submittedName>
        <fullName evidence="2">Glycosyl transferase family 2</fullName>
    </submittedName>
</protein>
<accession>A0A2W4SUV6</accession>
<sequence length="722" mass="81031">MKSNLSKAMLNIARAAYHLLPFAPNRRMAIQSLFYRNLPFLFSGTQSFQIWKSRQAVWGSQANAKEIGFFLPQTECFDNAMQALRLPKAENPAVSIIVPVYGQIDYTLNCLRSLVKLTSNISFEVIVVDDCSLDDTQDKLANIEGLHYIVNEANLGFIRSCNKASKQARGEFLVFLNNDTEVLPGWLDALIGTFSNFQKVGLVGSKLLYPDGRLQEAGGIIWNDGTGLNVGRFEAPEKPEFNYVRDVDYCSGASIAIRRELFEFVGGFDSRYIPAYYEDTDLAFEVRNAGYRVLYQPFSQLIHYEGMTSGTDIDSGIKSYQGLNRLKFKEKWVDELTAHGKPGGSVFLQRDRVVCGRILIVDEATPTPDQDSGSLDAFLVQKTLIELGYKVTFAPDNLLIHPGYTQNLQKIGVECLYEPYVTTLKSYLKSHGKDFDFVILNRAQAAFGNFKNIKQYCPQAKIIFNTVDLQHLRHEREAALTGSVEMAKQAKRMRGIEFELMRKSDMTIVISEAEAALLHQQEASLRLTVMPYMREIPGCGHIFSERKDIVFIGGYDHSPNIDAVEYFVKDIWPQIHALLPEVRFLMIGSKMPEQIKALERHDGVFAIGYVENLAHYFDYCKISVVPLRFGAGIKGKIGTSASYGVPSVATTIAVEGMGFVDGEHILVSDDPADFAALVVKLYQDEALWNRLSQACLAKVDEQYSLKAGKKRLDKLLNAVIEK</sequence>